<keyword evidence="9" id="KW-1015">Disulfide bond</keyword>
<dbReference type="Proteomes" id="UP000799118">
    <property type="component" value="Unassembled WGS sequence"/>
</dbReference>
<evidence type="ECO:0000256" key="8">
    <source>
        <dbReference type="ARBA" id="ARBA00023295"/>
    </source>
</evidence>
<gene>
    <name evidence="13" type="ORF">BT96DRAFT_869808</name>
</gene>
<feature type="region of interest" description="Disordered" evidence="10">
    <location>
        <begin position="56"/>
        <end position="81"/>
    </location>
</feature>
<keyword evidence="6 9" id="KW-0378">Hydrolase</keyword>
<comment type="catalytic activity">
    <reaction evidence="1 9">
        <text>Hydrolysis of terminal, non-reducing alpha-D-galactose residues in alpha-D-galactosides, including galactose oligosaccharides, galactomannans and galactolipids.</text>
        <dbReference type="EC" id="3.2.1.22"/>
    </reaction>
</comment>
<evidence type="ECO:0000256" key="10">
    <source>
        <dbReference type="SAM" id="MobiDB-lite"/>
    </source>
</evidence>
<keyword evidence="5 11" id="KW-0732">Signal</keyword>
<dbReference type="InterPro" id="IPR013785">
    <property type="entry name" value="Aldolase_TIM"/>
</dbReference>
<keyword evidence="8 9" id="KW-0326">Glycosidase</keyword>
<dbReference type="Pfam" id="PF00734">
    <property type="entry name" value="CBM_1"/>
    <property type="match status" value="1"/>
</dbReference>
<evidence type="ECO:0000256" key="7">
    <source>
        <dbReference type="ARBA" id="ARBA00023180"/>
    </source>
</evidence>
<dbReference type="InterPro" id="IPR017853">
    <property type="entry name" value="GH"/>
</dbReference>
<comment type="similarity">
    <text evidence="3 9">Belongs to the glycosyl hydrolase 27 family.</text>
</comment>
<evidence type="ECO:0000259" key="12">
    <source>
        <dbReference type="PROSITE" id="PS51164"/>
    </source>
</evidence>
<dbReference type="OrthoDB" id="5795902at2759"/>
<accession>A0A6A4IPD3</accession>
<feature type="domain" description="CBM1" evidence="12">
    <location>
        <begin position="14"/>
        <end position="50"/>
    </location>
</feature>
<dbReference type="SUPFAM" id="SSF51445">
    <property type="entry name" value="(Trans)glycosidases"/>
    <property type="match status" value="1"/>
</dbReference>
<feature type="signal peptide" evidence="11">
    <location>
        <begin position="1"/>
        <end position="15"/>
    </location>
</feature>
<dbReference type="CDD" id="cd14792">
    <property type="entry name" value="GH27"/>
    <property type="match status" value="1"/>
</dbReference>
<evidence type="ECO:0000256" key="1">
    <source>
        <dbReference type="ARBA" id="ARBA00001255"/>
    </source>
</evidence>
<dbReference type="PROSITE" id="PS00562">
    <property type="entry name" value="CBM1_1"/>
    <property type="match status" value="1"/>
</dbReference>
<evidence type="ECO:0000256" key="6">
    <source>
        <dbReference type="ARBA" id="ARBA00022801"/>
    </source>
</evidence>
<dbReference type="Pfam" id="PF17801">
    <property type="entry name" value="Melibiase_C"/>
    <property type="match status" value="1"/>
</dbReference>
<dbReference type="PROSITE" id="PS00512">
    <property type="entry name" value="ALPHA_GALACTOSIDASE"/>
    <property type="match status" value="1"/>
</dbReference>
<dbReference type="PANTHER" id="PTHR11452">
    <property type="entry name" value="ALPHA-GALACTOSIDASE/ALPHA-N-ACETYLGALACTOSAMINIDASE"/>
    <property type="match status" value="1"/>
</dbReference>
<name>A0A6A4IPD3_9AGAR</name>
<dbReference type="GO" id="GO:0030248">
    <property type="term" value="F:cellulose binding"/>
    <property type="evidence" value="ECO:0007669"/>
    <property type="project" value="InterPro"/>
</dbReference>
<dbReference type="SUPFAM" id="SSF51011">
    <property type="entry name" value="Glycosyl hydrolase domain"/>
    <property type="match status" value="1"/>
</dbReference>
<evidence type="ECO:0000256" key="4">
    <source>
        <dbReference type="ARBA" id="ARBA00022525"/>
    </source>
</evidence>
<dbReference type="GO" id="GO:0005576">
    <property type="term" value="C:extracellular region"/>
    <property type="evidence" value="ECO:0007669"/>
    <property type="project" value="UniProtKB-SubCell"/>
</dbReference>
<dbReference type="EMBL" id="ML769383">
    <property type="protein sequence ID" value="KAE9411193.1"/>
    <property type="molecule type" value="Genomic_DNA"/>
</dbReference>
<evidence type="ECO:0000256" key="11">
    <source>
        <dbReference type="SAM" id="SignalP"/>
    </source>
</evidence>
<dbReference type="Gene3D" id="3.20.20.70">
    <property type="entry name" value="Aldolase class I"/>
    <property type="match status" value="1"/>
</dbReference>
<evidence type="ECO:0000256" key="3">
    <source>
        <dbReference type="ARBA" id="ARBA00009743"/>
    </source>
</evidence>
<evidence type="ECO:0000256" key="2">
    <source>
        <dbReference type="ARBA" id="ARBA00004613"/>
    </source>
</evidence>
<dbReference type="PROSITE" id="PS51164">
    <property type="entry name" value="CBM1_2"/>
    <property type="match status" value="1"/>
</dbReference>
<dbReference type="SMART" id="SM00236">
    <property type="entry name" value="fCBD"/>
    <property type="match status" value="1"/>
</dbReference>
<organism evidence="13 14">
    <name type="scientific">Gymnopus androsaceus JB14</name>
    <dbReference type="NCBI Taxonomy" id="1447944"/>
    <lineage>
        <taxon>Eukaryota</taxon>
        <taxon>Fungi</taxon>
        <taxon>Dikarya</taxon>
        <taxon>Basidiomycota</taxon>
        <taxon>Agaricomycotina</taxon>
        <taxon>Agaricomycetes</taxon>
        <taxon>Agaricomycetidae</taxon>
        <taxon>Agaricales</taxon>
        <taxon>Marasmiineae</taxon>
        <taxon>Omphalotaceae</taxon>
        <taxon>Gymnopus</taxon>
    </lineage>
</organism>
<dbReference type="Gene3D" id="2.60.40.1180">
    <property type="entry name" value="Golgi alpha-mannosidase II"/>
    <property type="match status" value="1"/>
</dbReference>
<protein>
    <recommendedName>
        <fullName evidence="9">Alpha-galactosidase</fullName>
        <ecNumber evidence="9">3.2.1.22</ecNumber>
    </recommendedName>
    <alternativeName>
        <fullName evidence="9">Melibiase</fullName>
    </alternativeName>
</protein>
<feature type="chain" id="PRO_5025635163" description="Alpha-galactosidase" evidence="11">
    <location>
        <begin position="16"/>
        <end position="456"/>
    </location>
</feature>
<dbReference type="GO" id="GO:0004557">
    <property type="term" value="F:alpha-galactosidase activity"/>
    <property type="evidence" value="ECO:0007669"/>
    <property type="project" value="UniProtKB-EC"/>
</dbReference>
<dbReference type="PANTHER" id="PTHR11452:SF61">
    <property type="entry name" value="ALPHA-GALACTOSIDASE B-RELATED"/>
    <property type="match status" value="1"/>
</dbReference>
<dbReference type="EC" id="3.2.1.22" evidence="9"/>
<keyword evidence="7" id="KW-0325">Glycoprotein</keyword>
<dbReference type="PRINTS" id="PR00740">
    <property type="entry name" value="GLHYDRLASE27"/>
</dbReference>
<sequence>MHLSALQVSLALAQTAPPFGQCGGQGWTGATTCESGWSCVVSNPYYSQCLQGSGGSSGTSTSTASPPSLTGIAVTAPTTPPSKDTGMLPALGWNGWNAYGCSISDAKVLAAANDFISLGLKDAGYEYINIDDCWPLMERDPTTHEIVPDPSKFPNGISGVAAEVHALGLKLGIYSDAGTATCAGYPGSLGMESLDAATFSSWGVDYLKYDNCNVPGNWTDSSNPQDGDWYNSNSAIRYRQMGAALAEQSRPFQYDLCIWGTAEVWEWGARVGHSWRMSGDSSPSWSYLTEIIGINVQYLSFVDFYAHNDMDMMEIGNGGLTVQEQRTHFAAWIFMKSPILLGTDLSALNSTQVSIITNPELLAFHQDATIGTPATPFSASASMPTTSPPEYYSGASSAGVHVFIINTSSAAATKTFTFANVPGLTGSGPFVVHDMWAGEDLKWNVFSVSKLFCYRG</sequence>
<dbReference type="InterPro" id="IPR013780">
    <property type="entry name" value="Glyco_hydro_b"/>
</dbReference>
<dbReference type="InterPro" id="IPR000111">
    <property type="entry name" value="Glyco_hydro_27/36_CS"/>
</dbReference>
<keyword evidence="14" id="KW-1185">Reference proteome</keyword>
<evidence type="ECO:0000256" key="5">
    <source>
        <dbReference type="ARBA" id="ARBA00022729"/>
    </source>
</evidence>
<evidence type="ECO:0000313" key="13">
    <source>
        <dbReference type="EMBL" id="KAE9411193.1"/>
    </source>
</evidence>
<evidence type="ECO:0000313" key="14">
    <source>
        <dbReference type="Proteomes" id="UP000799118"/>
    </source>
</evidence>
<dbReference type="GO" id="GO:0005975">
    <property type="term" value="P:carbohydrate metabolic process"/>
    <property type="evidence" value="ECO:0007669"/>
    <property type="project" value="InterPro"/>
</dbReference>
<proteinExistence type="inferred from homology"/>
<evidence type="ECO:0000256" key="9">
    <source>
        <dbReference type="RuleBase" id="RU361168"/>
    </source>
</evidence>
<dbReference type="InterPro" id="IPR000254">
    <property type="entry name" value="CBD"/>
</dbReference>
<dbReference type="InterPro" id="IPR002241">
    <property type="entry name" value="Glyco_hydro_27"/>
</dbReference>
<reference evidence="13" key="1">
    <citation type="journal article" date="2019" name="Environ. Microbiol.">
        <title>Fungal ecological strategies reflected in gene transcription - a case study of two litter decomposers.</title>
        <authorList>
            <person name="Barbi F."/>
            <person name="Kohler A."/>
            <person name="Barry K."/>
            <person name="Baskaran P."/>
            <person name="Daum C."/>
            <person name="Fauchery L."/>
            <person name="Ihrmark K."/>
            <person name="Kuo A."/>
            <person name="LaButti K."/>
            <person name="Lipzen A."/>
            <person name="Morin E."/>
            <person name="Grigoriev I.V."/>
            <person name="Henrissat B."/>
            <person name="Lindahl B."/>
            <person name="Martin F."/>
        </authorList>
    </citation>
    <scope>NUCLEOTIDE SEQUENCE</scope>
    <source>
        <strain evidence="13">JB14</strain>
    </source>
</reference>
<dbReference type="InterPro" id="IPR035971">
    <property type="entry name" value="CBD_sf"/>
</dbReference>
<keyword evidence="4" id="KW-0964">Secreted</keyword>
<dbReference type="AlphaFoldDB" id="A0A6A4IPD3"/>
<dbReference type="InterPro" id="IPR041233">
    <property type="entry name" value="Melibiase_C"/>
</dbReference>
<feature type="compositionally biased region" description="Low complexity" evidence="10">
    <location>
        <begin position="58"/>
        <end position="71"/>
    </location>
</feature>
<dbReference type="SUPFAM" id="SSF57180">
    <property type="entry name" value="Cellulose-binding domain"/>
    <property type="match status" value="1"/>
</dbReference>
<dbReference type="Pfam" id="PF16499">
    <property type="entry name" value="Melibiase_2"/>
    <property type="match status" value="1"/>
</dbReference>
<comment type="subcellular location">
    <subcellularLocation>
        <location evidence="2">Secreted</location>
    </subcellularLocation>
</comment>